<dbReference type="Proteomes" id="UP001187531">
    <property type="component" value="Unassembled WGS sequence"/>
</dbReference>
<dbReference type="AlphaFoldDB" id="A0AA88I470"/>
<evidence type="ECO:0000313" key="2">
    <source>
        <dbReference type="Proteomes" id="UP001187531"/>
    </source>
</evidence>
<feature type="non-terminal residue" evidence="1">
    <location>
        <position position="57"/>
    </location>
</feature>
<keyword evidence="2" id="KW-1185">Reference proteome</keyword>
<organism evidence="1 2">
    <name type="scientific">Artemia franciscana</name>
    <name type="common">Brine shrimp</name>
    <name type="synonym">Artemia sanfranciscana</name>
    <dbReference type="NCBI Taxonomy" id="6661"/>
    <lineage>
        <taxon>Eukaryota</taxon>
        <taxon>Metazoa</taxon>
        <taxon>Ecdysozoa</taxon>
        <taxon>Arthropoda</taxon>
        <taxon>Crustacea</taxon>
        <taxon>Branchiopoda</taxon>
        <taxon>Anostraca</taxon>
        <taxon>Artemiidae</taxon>
        <taxon>Artemia</taxon>
    </lineage>
</organism>
<evidence type="ECO:0000313" key="1">
    <source>
        <dbReference type="EMBL" id="KAK2720873.1"/>
    </source>
</evidence>
<dbReference type="SUPFAM" id="SSF81321">
    <property type="entry name" value="Family A G protein-coupled receptor-like"/>
    <property type="match status" value="1"/>
</dbReference>
<proteinExistence type="predicted"/>
<feature type="non-terminal residue" evidence="1">
    <location>
        <position position="1"/>
    </location>
</feature>
<dbReference type="EMBL" id="JAVRJZ010000007">
    <property type="protein sequence ID" value="KAK2720873.1"/>
    <property type="molecule type" value="Genomic_DNA"/>
</dbReference>
<reference evidence="1" key="1">
    <citation type="submission" date="2023-07" db="EMBL/GenBank/DDBJ databases">
        <title>Chromosome-level genome assembly of Artemia franciscana.</title>
        <authorList>
            <person name="Jo E."/>
        </authorList>
    </citation>
    <scope>NUCLEOTIDE SEQUENCE</scope>
    <source>
        <tissue evidence="1">Whole body</tissue>
    </source>
</reference>
<accession>A0AA88I470</accession>
<comment type="caution">
    <text evidence="1">The sequence shown here is derived from an EMBL/GenBank/DDBJ whole genome shotgun (WGS) entry which is preliminary data.</text>
</comment>
<gene>
    <name evidence="1" type="ORF">QYM36_004677</name>
</gene>
<protein>
    <submittedName>
        <fullName evidence="1">Uncharacterized protein</fullName>
    </submittedName>
</protein>
<name>A0AA88I470_ARTSF</name>
<sequence length="57" mass="6294">APDLHCHINVLFYRTKNLLTSSNVLVLNLAISDMVITMQSPIVVVNSFWNGPVLGDI</sequence>
<dbReference type="Gene3D" id="1.20.1070.10">
    <property type="entry name" value="Rhodopsin 7-helix transmembrane proteins"/>
    <property type="match status" value="1"/>
</dbReference>